<keyword evidence="3" id="KW-0813">Transport</keyword>
<feature type="transmembrane region" description="Helical" evidence="11">
    <location>
        <begin position="36"/>
        <end position="56"/>
    </location>
</feature>
<keyword evidence="7 11" id="KW-0472">Membrane</keyword>
<keyword evidence="8" id="KW-0458">Lysosome</keyword>
<evidence type="ECO:0000313" key="12">
    <source>
        <dbReference type="EMBL" id="CDJ48364.1"/>
    </source>
</evidence>
<dbReference type="GO" id="GO:0005765">
    <property type="term" value="C:lysosomal membrane"/>
    <property type="evidence" value="ECO:0007669"/>
    <property type="project" value="UniProtKB-SubCell"/>
</dbReference>
<evidence type="ECO:0000256" key="4">
    <source>
        <dbReference type="ARBA" id="ARBA00022628"/>
    </source>
</evidence>
<comment type="similarity">
    <text evidence="2">Belongs to the LIMR family. LMBRD1 subfamily.</text>
</comment>
<comment type="subcellular location">
    <subcellularLocation>
        <location evidence="1">Lysosome membrane</location>
        <topology evidence="1">Multi-pass membrane protein</topology>
    </subcellularLocation>
</comment>
<sequence length="547" mass="57375">MLLMGLGAAAAAGAAFVLPLLLYYHFVDRRKSTPIAALSFCFTLTFALLLALLVPIDIMQASTANSSATGKDGASERLQQPPSVAEAAAAAHASNTAAAAFTPAGAAAAAAAAAGWAALKKATLPLTPEVLQQLYLFLGIAVFLCCFILTPAAIFYANENNRKRVQYVITSTMFTVYCCSQVAGATPFRAVIVGLSHCFTPDDSKMRPGMPPPAFFRPESPSGQQQRMQQQEQEKGSPVGKSSVGLMAAAAAAASAAAATASAAAAAAAAAAQRVDSDAVQLYTAQLLGVHKTGVDSLLYLGACFLCGAQVVWIIFGAFGLACLPIAWLQRRPSTQQQQEQLQHAITAIREQQRLLQSKYAGGRQMSPLDAETFQQLRAQQRICSENKYKLQARIFFSFPGISDSENGSGMSVSREDQAPLRILGLGLYRVHGAAGEMLAPQAAPQYASFGNQTFVPQNGSDAITCSLHAAAAGTSCRLTVFAAALSRVAFVGVLLCLVYVAACQRAVPLHSSAWDCQQRTLAEARAGAGDLDDLAAVDESARLIGV</sequence>
<dbReference type="GO" id="GO:0031419">
    <property type="term" value="F:cobalamin binding"/>
    <property type="evidence" value="ECO:0007669"/>
    <property type="project" value="UniProtKB-KW"/>
</dbReference>
<feature type="transmembrane region" description="Helical" evidence="11">
    <location>
        <begin position="6"/>
        <end position="24"/>
    </location>
</feature>
<keyword evidence="13" id="KW-1185">Reference proteome</keyword>
<evidence type="ECO:0000256" key="6">
    <source>
        <dbReference type="ARBA" id="ARBA00022989"/>
    </source>
</evidence>
<keyword evidence="6 11" id="KW-1133">Transmembrane helix</keyword>
<evidence type="ECO:0000313" key="13">
    <source>
        <dbReference type="Proteomes" id="UP000030750"/>
    </source>
</evidence>
<dbReference type="PANTHER" id="PTHR16130:SF2">
    <property type="entry name" value="LYSOSOMAL COBALAMIN TRANSPORT ESCORT PROTEIN LMBD1"/>
    <property type="match status" value="1"/>
</dbReference>
<gene>
    <name evidence="12" type="ORF">EBH_0072230</name>
</gene>
<dbReference type="PANTHER" id="PTHR16130">
    <property type="entry name" value="LYSOSOMAL COBALAMIN TRANSPORTER-RELATED"/>
    <property type="match status" value="1"/>
</dbReference>
<dbReference type="InterPro" id="IPR006876">
    <property type="entry name" value="LMBR1-like_membr_prot"/>
</dbReference>
<keyword evidence="9" id="KW-0170">Cobalt</keyword>
<reference evidence="12" key="1">
    <citation type="submission" date="2013-10" db="EMBL/GenBank/DDBJ databases">
        <title>Genomic analysis of the causative agents of coccidiosis in chickens.</title>
        <authorList>
            <person name="Reid A.J."/>
            <person name="Blake D."/>
            <person name="Billington K."/>
            <person name="Browne H."/>
            <person name="Dunn M."/>
            <person name="Hung S."/>
            <person name="Kawahara F."/>
            <person name="Miranda-Saavedra D."/>
            <person name="Mourier T."/>
            <person name="Nagra H."/>
            <person name="Otto T.D."/>
            <person name="Rawlings N."/>
            <person name="Sanchez A."/>
            <person name="Sanders M."/>
            <person name="Subramaniam C."/>
            <person name="Tay Y."/>
            <person name="Dear P."/>
            <person name="Doerig C."/>
            <person name="Gruber A."/>
            <person name="Parkinson J."/>
            <person name="Shirley M."/>
            <person name="Wan K.L."/>
            <person name="Berriman M."/>
            <person name="Tomley F."/>
            <person name="Pain A."/>
        </authorList>
    </citation>
    <scope>NUCLEOTIDE SEQUENCE [LARGE SCALE GENOMIC DNA]</scope>
    <source>
        <strain evidence="12">Houghton</strain>
    </source>
</reference>
<feature type="transmembrane region" description="Helical" evidence="11">
    <location>
        <begin position="479"/>
        <end position="503"/>
    </location>
</feature>
<evidence type="ECO:0000256" key="7">
    <source>
        <dbReference type="ARBA" id="ARBA00023136"/>
    </source>
</evidence>
<feature type="region of interest" description="Disordered" evidence="10">
    <location>
        <begin position="204"/>
        <end position="241"/>
    </location>
</feature>
<dbReference type="Pfam" id="PF04791">
    <property type="entry name" value="LMBR1"/>
    <property type="match status" value="1"/>
</dbReference>
<evidence type="ECO:0000256" key="1">
    <source>
        <dbReference type="ARBA" id="ARBA00004155"/>
    </source>
</evidence>
<dbReference type="VEuPathDB" id="ToxoDB:EBH_0072230"/>
<organism evidence="12 13">
    <name type="scientific">Eimeria brunetti</name>
    <dbReference type="NCBI Taxonomy" id="51314"/>
    <lineage>
        <taxon>Eukaryota</taxon>
        <taxon>Sar</taxon>
        <taxon>Alveolata</taxon>
        <taxon>Apicomplexa</taxon>
        <taxon>Conoidasida</taxon>
        <taxon>Coccidia</taxon>
        <taxon>Eucoccidiorida</taxon>
        <taxon>Eimeriorina</taxon>
        <taxon>Eimeriidae</taxon>
        <taxon>Eimeria</taxon>
    </lineage>
</organism>
<dbReference type="Proteomes" id="UP000030750">
    <property type="component" value="Unassembled WGS sequence"/>
</dbReference>
<dbReference type="OrthoDB" id="347187at2759"/>
<feature type="transmembrane region" description="Helical" evidence="11">
    <location>
        <begin position="134"/>
        <end position="157"/>
    </location>
</feature>
<evidence type="ECO:0000256" key="10">
    <source>
        <dbReference type="SAM" id="MobiDB-lite"/>
    </source>
</evidence>
<evidence type="ECO:0000256" key="2">
    <source>
        <dbReference type="ARBA" id="ARBA00009901"/>
    </source>
</evidence>
<dbReference type="EMBL" id="HG711106">
    <property type="protein sequence ID" value="CDJ48364.1"/>
    <property type="molecule type" value="Genomic_DNA"/>
</dbReference>
<evidence type="ECO:0000256" key="5">
    <source>
        <dbReference type="ARBA" id="ARBA00022692"/>
    </source>
</evidence>
<protein>
    <submittedName>
        <fullName evidence="12">Uncharacterized protein</fullName>
    </submittedName>
</protein>
<evidence type="ECO:0000256" key="9">
    <source>
        <dbReference type="ARBA" id="ARBA00023285"/>
    </source>
</evidence>
<proteinExistence type="inferred from homology"/>
<keyword evidence="4" id="KW-0846">Cobalamin</keyword>
<evidence type="ECO:0000256" key="8">
    <source>
        <dbReference type="ARBA" id="ARBA00023228"/>
    </source>
</evidence>
<evidence type="ECO:0000256" key="11">
    <source>
        <dbReference type="SAM" id="Phobius"/>
    </source>
</evidence>
<feature type="transmembrane region" description="Helical" evidence="11">
    <location>
        <begin position="298"/>
        <end position="329"/>
    </location>
</feature>
<keyword evidence="5 11" id="KW-0812">Transmembrane</keyword>
<evidence type="ECO:0000256" key="3">
    <source>
        <dbReference type="ARBA" id="ARBA00022448"/>
    </source>
</evidence>
<accession>U6LIJ2</accession>
<feature type="transmembrane region" description="Helical" evidence="11">
    <location>
        <begin position="244"/>
        <end position="272"/>
    </location>
</feature>
<dbReference type="AlphaFoldDB" id="U6LIJ2"/>
<dbReference type="InterPro" id="IPR050854">
    <property type="entry name" value="LMBD1_LysCbl_Transport"/>
</dbReference>
<name>U6LIJ2_9EIME</name>
<reference evidence="12" key="2">
    <citation type="submission" date="2013-10" db="EMBL/GenBank/DDBJ databases">
        <authorList>
            <person name="Aslett M."/>
        </authorList>
    </citation>
    <scope>NUCLEOTIDE SEQUENCE [LARGE SCALE GENOMIC DNA]</scope>
    <source>
        <strain evidence="12">Houghton</strain>
    </source>
</reference>
<dbReference type="GO" id="GO:0072665">
    <property type="term" value="P:protein localization to vacuole"/>
    <property type="evidence" value="ECO:0007669"/>
    <property type="project" value="TreeGrafter"/>
</dbReference>